<dbReference type="InterPro" id="IPR030665">
    <property type="entry name" value="KaiC"/>
</dbReference>
<evidence type="ECO:0000259" key="8">
    <source>
        <dbReference type="PROSITE" id="PS51146"/>
    </source>
</evidence>
<protein>
    <recommendedName>
        <fullName evidence="1">non-specific serine/threonine protein kinase</fullName>
        <ecNumber evidence="1">2.7.11.1</ecNumber>
    </recommendedName>
</protein>
<dbReference type="RefSeq" id="WP_176064582.1">
    <property type="nucleotide sequence ID" value="NZ_BJTG01000004.1"/>
</dbReference>
<keyword evidence="2" id="KW-0597">Phosphoprotein</keyword>
<comment type="caution">
    <text evidence="9">The sequence shown here is derived from an EMBL/GenBank/DDBJ whole genome shotgun (WGS) entry which is preliminary data.</text>
</comment>
<evidence type="ECO:0000256" key="6">
    <source>
        <dbReference type="ARBA" id="ARBA00022801"/>
    </source>
</evidence>
<keyword evidence="10" id="KW-1185">Reference proteome</keyword>
<keyword evidence="4" id="KW-0677">Repeat</keyword>
<dbReference type="GO" id="GO:0006281">
    <property type="term" value="P:DNA repair"/>
    <property type="evidence" value="ECO:0007669"/>
    <property type="project" value="InterPro"/>
</dbReference>
<dbReference type="Gene3D" id="3.40.50.300">
    <property type="entry name" value="P-loop containing nucleotide triphosphate hydrolases"/>
    <property type="match status" value="2"/>
</dbReference>
<dbReference type="EC" id="2.7.11.1" evidence="1"/>
<dbReference type="InterPro" id="IPR003593">
    <property type="entry name" value="AAA+_ATPase"/>
</dbReference>
<evidence type="ECO:0000256" key="2">
    <source>
        <dbReference type="ARBA" id="ARBA00022553"/>
    </source>
</evidence>
<dbReference type="InterPro" id="IPR014774">
    <property type="entry name" value="KaiC-like_dom"/>
</dbReference>
<feature type="domain" description="KaiC" evidence="8">
    <location>
        <begin position="244"/>
        <end position="477"/>
    </location>
</feature>
<organism evidence="9 10">
    <name type="scientific">Anaeromyxobacter diazotrophicus</name>
    <dbReference type="NCBI Taxonomy" id="2590199"/>
    <lineage>
        <taxon>Bacteria</taxon>
        <taxon>Pseudomonadati</taxon>
        <taxon>Myxococcota</taxon>
        <taxon>Myxococcia</taxon>
        <taxon>Myxococcales</taxon>
        <taxon>Cystobacterineae</taxon>
        <taxon>Anaeromyxobacteraceae</taxon>
        <taxon>Anaeromyxobacter</taxon>
    </lineage>
</organism>
<proteinExistence type="predicted"/>
<evidence type="ECO:0000313" key="9">
    <source>
        <dbReference type="EMBL" id="GEJ57093.1"/>
    </source>
</evidence>
<dbReference type="GO" id="GO:0016787">
    <property type="term" value="F:hydrolase activity"/>
    <property type="evidence" value="ECO:0007669"/>
    <property type="project" value="UniProtKB-KW"/>
</dbReference>
<dbReference type="InterPro" id="IPR027417">
    <property type="entry name" value="P-loop_NTPase"/>
</dbReference>
<name>A0A7I9VL03_9BACT</name>
<keyword evidence="5" id="KW-0418">Kinase</keyword>
<dbReference type="SUPFAM" id="SSF52540">
    <property type="entry name" value="P-loop containing nucleoside triphosphate hydrolases"/>
    <property type="match status" value="2"/>
</dbReference>
<dbReference type="InterPro" id="IPR051347">
    <property type="entry name" value="Circadian_clock_KaiC-rel"/>
</dbReference>
<evidence type="ECO:0000256" key="1">
    <source>
        <dbReference type="ARBA" id="ARBA00012513"/>
    </source>
</evidence>
<dbReference type="PANTHER" id="PTHR42926">
    <property type="match status" value="1"/>
</dbReference>
<evidence type="ECO:0000256" key="5">
    <source>
        <dbReference type="ARBA" id="ARBA00022777"/>
    </source>
</evidence>
<dbReference type="PROSITE" id="PS50162">
    <property type="entry name" value="RECA_2"/>
    <property type="match status" value="1"/>
</dbReference>
<dbReference type="PIRSF" id="PIRSF039117">
    <property type="entry name" value="KaiC"/>
    <property type="match status" value="1"/>
</dbReference>
<dbReference type="Pfam" id="PF06745">
    <property type="entry name" value="ATPase"/>
    <property type="match status" value="2"/>
</dbReference>
<keyword evidence="6" id="KW-0378">Hydrolase</keyword>
<evidence type="ECO:0000313" key="10">
    <source>
        <dbReference type="Proteomes" id="UP000503640"/>
    </source>
</evidence>
<evidence type="ECO:0000259" key="7">
    <source>
        <dbReference type="PROSITE" id="PS50162"/>
    </source>
</evidence>
<dbReference type="Proteomes" id="UP000503640">
    <property type="component" value="Unassembled WGS sequence"/>
</dbReference>
<gene>
    <name evidence="9" type="ORF">AMYX_18340</name>
</gene>
<dbReference type="GO" id="GO:0003677">
    <property type="term" value="F:DNA binding"/>
    <property type="evidence" value="ECO:0007669"/>
    <property type="project" value="InterPro"/>
</dbReference>
<feature type="domain" description="KaiC" evidence="8">
    <location>
        <begin position="8"/>
        <end position="242"/>
    </location>
</feature>
<reference evidence="10" key="1">
    <citation type="journal article" date="2020" name="Appl. Environ. Microbiol.">
        <title>Diazotrophic Anaeromyxobacter Isolates from Soils.</title>
        <authorList>
            <person name="Masuda Y."/>
            <person name="Yamanaka H."/>
            <person name="Xu Z.X."/>
            <person name="Shiratori Y."/>
            <person name="Aono T."/>
            <person name="Amachi S."/>
            <person name="Senoo K."/>
            <person name="Itoh H."/>
        </authorList>
    </citation>
    <scope>NUCLEOTIDE SEQUENCE [LARGE SCALE GENOMIC DNA]</scope>
    <source>
        <strain evidence="10">R267</strain>
    </source>
</reference>
<dbReference type="GO" id="GO:0004674">
    <property type="term" value="F:protein serine/threonine kinase activity"/>
    <property type="evidence" value="ECO:0007669"/>
    <property type="project" value="UniProtKB-EC"/>
</dbReference>
<dbReference type="CDD" id="cd19488">
    <property type="entry name" value="KaiC-like_N"/>
    <property type="match status" value="1"/>
</dbReference>
<dbReference type="PROSITE" id="PS51146">
    <property type="entry name" value="KAIC"/>
    <property type="match status" value="2"/>
</dbReference>
<dbReference type="SMART" id="SM00382">
    <property type="entry name" value="AAA"/>
    <property type="match status" value="2"/>
</dbReference>
<accession>A0A7I9VL03</accession>
<dbReference type="InterPro" id="IPR010624">
    <property type="entry name" value="KaiC_dom"/>
</dbReference>
<sequence length="491" mass="52893">MPDAGSSPRCTSGIPGLDDVLGGGFPSRRLYLLQGTPGAGKTTLGLQFLLAGLARGERALYISMSETREELVAVARSHGWSLDALDVLELAEDAPEENTLFHPSEVELGERMRRILSEVERVKPSRVVLDSCTELRLLAQNGLRYRREILALKSELAVADRTILLVDNPSPDAPDVLLQSLAHGVLTMEQLHPAFGAERRRLRVLKMRGVAYRGGYHDFVIRTGGLQVFPRLVAAEHRGSLDEKAFPSGLPALDALLGGGLARGTSTLVMGPSGSGKSSLGTLYARRAAQRGERVAVFAFDESRATMLARARSLGMELDSALASGLLSLQQVDPAELAPGEFVHQVRRAVDEHGARMVIIDSLNGFLQAMPDESFLILQLHELLAYLAQKGVMALLLVAQHGLLGEELSSPADVSYLSDTVVLLRFFEVEGAVRKAISVMKKRTGAHETTIREYLLSSSGVALGEPLSHLRGVLTGVPLPREAGGRPGEAE</sequence>
<dbReference type="AlphaFoldDB" id="A0A7I9VL03"/>
<dbReference type="InterPro" id="IPR020588">
    <property type="entry name" value="RecA_ATP-bd"/>
</dbReference>
<evidence type="ECO:0000256" key="3">
    <source>
        <dbReference type="ARBA" id="ARBA00022679"/>
    </source>
</evidence>
<dbReference type="GO" id="GO:0005524">
    <property type="term" value="F:ATP binding"/>
    <property type="evidence" value="ECO:0007669"/>
    <property type="project" value="InterPro"/>
</dbReference>
<dbReference type="EMBL" id="BJTG01000004">
    <property type="protein sequence ID" value="GEJ57093.1"/>
    <property type="molecule type" value="Genomic_DNA"/>
</dbReference>
<dbReference type="GO" id="GO:0140664">
    <property type="term" value="F:ATP-dependent DNA damage sensor activity"/>
    <property type="evidence" value="ECO:0007669"/>
    <property type="project" value="InterPro"/>
</dbReference>
<dbReference type="PRINTS" id="PR01874">
    <property type="entry name" value="DNAREPAIRADA"/>
</dbReference>
<evidence type="ECO:0000256" key="4">
    <source>
        <dbReference type="ARBA" id="ARBA00022737"/>
    </source>
</evidence>
<keyword evidence="3" id="KW-0808">Transferase</keyword>
<dbReference type="PANTHER" id="PTHR42926:SF1">
    <property type="entry name" value="CIRCADIAN CLOCK OSCILLATOR PROTEIN KAIC 1"/>
    <property type="match status" value="1"/>
</dbReference>
<feature type="domain" description="RecA family profile 1" evidence="7">
    <location>
        <begin position="6"/>
        <end position="170"/>
    </location>
</feature>